<feature type="region of interest" description="Disordered" evidence="3">
    <location>
        <begin position="1282"/>
        <end position="1346"/>
    </location>
</feature>
<dbReference type="GO" id="GO:0006888">
    <property type="term" value="P:endoplasmic reticulum to Golgi vesicle-mediated transport"/>
    <property type="evidence" value="ECO:0007669"/>
    <property type="project" value="TreeGrafter"/>
</dbReference>
<evidence type="ECO:0000256" key="2">
    <source>
        <dbReference type="SAM" id="Coils"/>
    </source>
</evidence>
<dbReference type="Proteomes" id="UP000694867">
    <property type="component" value="Unplaced"/>
</dbReference>
<proteinExistence type="predicted"/>
<feature type="compositionally biased region" description="Polar residues" evidence="3">
    <location>
        <begin position="511"/>
        <end position="521"/>
    </location>
</feature>
<feature type="region of interest" description="Disordered" evidence="3">
    <location>
        <begin position="172"/>
        <end position="195"/>
    </location>
</feature>
<feature type="region of interest" description="Disordered" evidence="3">
    <location>
        <begin position="1233"/>
        <end position="1255"/>
    </location>
</feature>
<feature type="coiled-coil region" evidence="2">
    <location>
        <begin position="1144"/>
        <end position="1178"/>
    </location>
</feature>
<keyword evidence="4" id="KW-1185">Reference proteome</keyword>
<feature type="coiled-coil region" evidence="2">
    <location>
        <begin position="1063"/>
        <end position="1118"/>
    </location>
</feature>
<feature type="region of interest" description="Disordered" evidence="3">
    <location>
        <begin position="29"/>
        <end position="52"/>
    </location>
</feature>
<feature type="region of interest" description="Disordered" evidence="3">
    <location>
        <begin position="488"/>
        <end position="628"/>
    </location>
</feature>
<keyword evidence="1 2" id="KW-0175">Coiled coil</keyword>
<dbReference type="GeneID" id="108864281"/>
<dbReference type="GO" id="GO:0035459">
    <property type="term" value="P:vesicle cargo loading"/>
    <property type="evidence" value="ECO:0007669"/>
    <property type="project" value="TreeGrafter"/>
</dbReference>
<reference evidence="5" key="1">
    <citation type="submission" date="2025-08" db="UniProtKB">
        <authorList>
            <consortium name="RefSeq"/>
        </authorList>
    </citation>
    <scope>IDENTIFICATION</scope>
</reference>
<dbReference type="InterPro" id="IPR036028">
    <property type="entry name" value="SH3-like_dom_sf"/>
</dbReference>
<dbReference type="GO" id="GO:0005789">
    <property type="term" value="C:endoplasmic reticulum membrane"/>
    <property type="evidence" value="ECO:0007669"/>
    <property type="project" value="TreeGrafter"/>
</dbReference>
<dbReference type="GO" id="GO:0070971">
    <property type="term" value="C:endoplasmic reticulum exit site"/>
    <property type="evidence" value="ECO:0007669"/>
    <property type="project" value="TreeGrafter"/>
</dbReference>
<feature type="region of interest" description="Disordered" evidence="3">
    <location>
        <begin position="642"/>
        <end position="688"/>
    </location>
</feature>
<evidence type="ECO:0000313" key="5">
    <source>
        <dbReference type="RefSeq" id="XP_028967346.1"/>
    </source>
</evidence>
<evidence type="ECO:0000256" key="1">
    <source>
        <dbReference type="ARBA" id="ARBA00023054"/>
    </source>
</evidence>
<evidence type="ECO:0000256" key="3">
    <source>
        <dbReference type="SAM" id="MobiDB-lite"/>
    </source>
</evidence>
<feature type="compositionally biased region" description="Low complexity" evidence="3">
    <location>
        <begin position="536"/>
        <end position="546"/>
    </location>
</feature>
<feature type="region of interest" description="Disordered" evidence="3">
    <location>
        <begin position="278"/>
        <end position="379"/>
    </location>
</feature>
<dbReference type="KEGG" id="goe:108864281"/>
<name>A0AAJ7SFX9_9ACAR</name>
<dbReference type="PANTHER" id="PTHR23158:SF33">
    <property type="entry name" value="TRANSPORT AND GOLGI ORGANIZATION PROTEIN 1"/>
    <property type="match status" value="1"/>
</dbReference>
<feature type="compositionally biased region" description="Basic and acidic residues" evidence="3">
    <location>
        <begin position="656"/>
        <end position="676"/>
    </location>
</feature>
<feature type="compositionally biased region" description="Basic and acidic residues" evidence="3">
    <location>
        <begin position="1336"/>
        <end position="1346"/>
    </location>
</feature>
<dbReference type="SUPFAM" id="SSF50044">
    <property type="entry name" value="SH3-domain"/>
    <property type="match status" value="1"/>
</dbReference>
<dbReference type="CTD" id="33930"/>
<feature type="region of interest" description="Disordered" evidence="3">
    <location>
        <begin position="701"/>
        <end position="747"/>
    </location>
</feature>
<feature type="compositionally biased region" description="Basic residues" evidence="3">
    <location>
        <begin position="642"/>
        <end position="655"/>
    </location>
</feature>
<dbReference type="PANTHER" id="PTHR23158">
    <property type="entry name" value="MELANOMA INHIBITORY ACTIVITY-RELATED"/>
    <property type="match status" value="1"/>
</dbReference>
<dbReference type="GO" id="GO:0009306">
    <property type="term" value="P:protein secretion"/>
    <property type="evidence" value="ECO:0007669"/>
    <property type="project" value="TreeGrafter"/>
</dbReference>
<gene>
    <name evidence="5" type="primary">LOC108864281</name>
</gene>
<organism evidence="4 5">
    <name type="scientific">Galendromus occidentalis</name>
    <name type="common">western predatory mite</name>
    <dbReference type="NCBI Taxonomy" id="34638"/>
    <lineage>
        <taxon>Eukaryota</taxon>
        <taxon>Metazoa</taxon>
        <taxon>Ecdysozoa</taxon>
        <taxon>Arthropoda</taxon>
        <taxon>Chelicerata</taxon>
        <taxon>Arachnida</taxon>
        <taxon>Acari</taxon>
        <taxon>Parasitiformes</taxon>
        <taxon>Mesostigmata</taxon>
        <taxon>Gamasina</taxon>
        <taxon>Phytoseioidea</taxon>
        <taxon>Phytoseiidae</taxon>
        <taxon>Typhlodrominae</taxon>
        <taxon>Galendromus</taxon>
    </lineage>
</organism>
<feature type="coiled-coil region" evidence="2">
    <location>
        <begin position="858"/>
        <end position="1033"/>
    </location>
</feature>
<accession>A0AAJ7SFX9</accession>
<feature type="compositionally biased region" description="Low complexity" evidence="3">
    <location>
        <begin position="281"/>
        <end position="322"/>
    </location>
</feature>
<dbReference type="RefSeq" id="XP_028967346.1">
    <property type="nucleotide sequence ID" value="XM_029111513.1"/>
</dbReference>
<evidence type="ECO:0000313" key="4">
    <source>
        <dbReference type="Proteomes" id="UP000694867"/>
    </source>
</evidence>
<feature type="region of interest" description="Disordered" evidence="3">
    <location>
        <begin position="228"/>
        <end position="261"/>
    </location>
</feature>
<dbReference type="InterPro" id="IPR051500">
    <property type="entry name" value="cTAGE_MIA/OTOR"/>
</dbReference>
<protein>
    <submittedName>
        <fullName evidence="5">Transport and Golgi organization protein 1</fullName>
    </submittedName>
</protein>
<sequence>MRLPPIMEFRWLAGNGIQARIKSHMSLCGDTARRPSNRNRGHGRASPYASVDTETDQIDVERRIGRGVASQNYIGDDKNKLHFKEGDELTILGVSDHYFLARVKENQSTGLVAKRFIKRQEIPAEAQIDVDVLSLVNSPAAVEDGEEVQPTPSVGCVVDGTSVTDPELCSQMQSSVSPMDVSGDSATTSEPTPVLSEELSTEGYIAYLKKTVYTTIASAIEPSMRSRKIIRSTGAHSRSKTPEIGTGETAESGQVSKGIPPAEISEKPAAEILENALPSGSPAADASADQASNAEAAAVVENSSSPEATDPTSPQSSGTSPGEQAKPTREIDEEAVSNNESAGELIADLKPLADAQIQPDIEPQAQPVADPKVQPVAEPQAQPVVEARIQPVAKPQVEPVAQPPLKLDAEVQPAAQAQVQPVVVPEVQPVAEPQAQPVVEPQVQPVVEAQIQPVAKPQVEPVAQSPLKLDAEVQPAAQAQVQPVLVPQVQPLAEPRGQPVASSGPPMAGQAQETPSSSKEASTVEAGAPQKDGGEEPSLSELLNSSTAMNEIGEELDFGAGETTAPSKPTPEVRDQAQVNSESDASGEILSPSLALPAADGDSVSQTNKLPEPKVTFGRAAPKELPPQIQKIRPTAAGHTHFHTRNAHGHSHGHGHSHDDHGHEHPHNHGHSHGDAHGAPGAPTGAPVANLDEQVVPQAHSYPGEKPEQVQTEPASLPDATKGVTPSFDVEATPSTTAVPEASEKKEPDQYKINNVEQVCEHNDGVGCGGEPVPGAVAKKTVPTASRPDESAIREYVGLVLSMIPEPAHGWLLDLEAKGVSSHVVVLTLLCGILASFLVVFFSFITQSSKESALQDYIARLEQQLFSLRKEREVLLERSDQTTTVPDEILERHEEEIRILQTRTSYAEQELAIAKDGIAKYREALREAQEAVSDMELECQKKRDEFELKQEETMEEMNELRIERATFEKVLEEKELLIKELRDTNAQLFQEAQIWDERLKELTIKLDEVTLERDRVREELNTSTSEVESLRASLKLSSVLEKAREVADDTQDEDVVIARLLDVQAISSENESLKKKNSALEDETTEAKAQLDKWRGEVESLKDAVKQALKQKQDSEQRLQVLSDYFRDKELTLQRDVVKQETLRQQKENDALGINEQLDLYREQNITLQSQLTAIKEELGISERRFKRQLMEHEKKAHDNWMAFKNATKTVEELQGELQTLRQQLIQVQKDRQTAERMVSLPQDRPRPPPPLPLPNGVVTALPPVPLLNEVLKDLPSPPMPRYIEGARRTPPVPLPSVLYQTSSRHSSDHSVLSGGSRGGILSPDLRRSSNHRRSDRGDRSRDSNR</sequence>